<evidence type="ECO:0000256" key="1">
    <source>
        <dbReference type="ARBA" id="ARBA00004370"/>
    </source>
</evidence>
<keyword evidence="5" id="KW-1133">Transmembrane helix</keyword>
<proteinExistence type="predicted"/>
<evidence type="ECO:0000256" key="4">
    <source>
        <dbReference type="SAM" id="MobiDB-lite"/>
    </source>
</evidence>
<dbReference type="Pfam" id="PF13677">
    <property type="entry name" value="MotB_plug"/>
    <property type="match status" value="1"/>
</dbReference>
<dbReference type="PANTHER" id="PTHR30329">
    <property type="entry name" value="STATOR ELEMENT OF FLAGELLAR MOTOR COMPLEX"/>
    <property type="match status" value="1"/>
</dbReference>
<dbReference type="RefSeq" id="WP_386802284.1">
    <property type="nucleotide sequence ID" value="NZ_JBHTMU010000009.1"/>
</dbReference>
<dbReference type="PANTHER" id="PTHR30329:SF21">
    <property type="entry name" value="LIPOPROTEIN YIAD-RELATED"/>
    <property type="match status" value="1"/>
</dbReference>
<evidence type="ECO:0000256" key="3">
    <source>
        <dbReference type="ARBA" id="ARBA00023136"/>
    </source>
</evidence>
<evidence type="ECO:0000313" key="7">
    <source>
        <dbReference type="EMBL" id="MFD1342223.1"/>
    </source>
</evidence>
<organism evidence="7 8">
    <name type="scientific">Litorisediminicola beolgyonensis</name>
    <dbReference type="NCBI Taxonomy" id="1173614"/>
    <lineage>
        <taxon>Bacteria</taxon>
        <taxon>Pseudomonadati</taxon>
        <taxon>Pseudomonadota</taxon>
        <taxon>Alphaproteobacteria</taxon>
        <taxon>Rhodobacterales</taxon>
        <taxon>Paracoccaceae</taxon>
        <taxon>Litorisediminicola</taxon>
    </lineage>
</organism>
<protein>
    <submittedName>
        <fullName evidence="7">Flagellar motor protein MotB</fullName>
    </submittedName>
</protein>
<keyword evidence="7" id="KW-0282">Flagellum</keyword>
<dbReference type="Gene3D" id="3.30.1330.60">
    <property type="entry name" value="OmpA-like domain"/>
    <property type="match status" value="1"/>
</dbReference>
<keyword evidence="3 5" id="KW-0472">Membrane</keyword>
<evidence type="ECO:0000313" key="8">
    <source>
        <dbReference type="Proteomes" id="UP001597135"/>
    </source>
</evidence>
<keyword evidence="8" id="KW-1185">Reference proteome</keyword>
<dbReference type="SUPFAM" id="SSF103088">
    <property type="entry name" value="OmpA-like"/>
    <property type="match status" value="1"/>
</dbReference>
<evidence type="ECO:0000256" key="2">
    <source>
        <dbReference type="ARBA" id="ARBA00022692"/>
    </source>
</evidence>
<gene>
    <name evidence="7" type="ORF">ACFQ4E_07320</name>
</gene>
<feature type="domain" description="Motility protein B-like N-terminal" evidence="6">
    <location>
        <begin position="15"/>
        <end position="66"/>
    </location>
</feature>
<dbReference type="InterPro" id="IPR036737">
    <property type="entry name" value="OmpA-like_sf"/>
</dbReference>
<evidence type="ECO:0000259" key="6">
    <source>
        <dbReference type="Pfam" id="PF13677"/>
    </source>
</evidence>
<accession>A0ABW3ZGR1</accession>
<keyword evidence="7" id="KW-0966">Cell projection</keyword>
<keyword evidence="7" id="KW-0969">Cilium</keyword>
<keyword evidence="2 5" id="KW-0812">Transmembrane</keyword>
<dbReference type="Proteomes" id="UP001597135">
    <property type="component" value="Unassembled WGS sequence"/>
</dbReference>
<dbReference type="EMBL" id="JBHTMU010000009">
    <property type="protein sequence ID" value="MFD1342223.1"/>
    <property type="molecule type" value="Genomic_DNA"/>
</dbReference>
<dbReference type="InterPro" id="IPR050330">
    <property type="entry name" value="Bact_OuterMem_StrucFunc"/>
</dbReference>
<feature type="region of interest" description="Disordered" evidence="4">
    <location>
        <begin position="92"/>
        <end position="117"/>
    </location>
</feature>
<comment type="subcellular location">
    <subcellularLocation>
        <location evidence="1">Membrane</location>
    </subcellularLocation>
</comment>
<evidence type="ECO:0000256" key="5">
    <source>
        <dbReference type="SAM" id="Phobius"/>
    </source>
</evidence>
<feature type="compositionally biased region" description="Polar residues" evidence="4">
    <location>
        <begin position="92"/>
        <end position="103"/>
    </location>
</feature>
<comment type="caution">
    <text evidence="7">The sequence shown here is derived from an EMBL/GenBank/DDBJ whole genome shotgun (WGS) entry which is preliminary data.</text>
</comment>
<feature type="transmembrane region" description="Helical" evidence="5">
    <location>
        <begin position="30"/>
        <end position="49"/>
    </location>
</feature>
<reference evidence="8" key="1">
    <citation type="journal article" date="2019" name="Int. J. Syst. Evol. Microbiol.">
        <title>The Global Catalogue of Microorganisms (GCM) 10K type strain sequencing project: providing services to taxonomists for standard genome sequencing and annotation.</title>
        <authorList>
            <consortium name="The Broad Institute Genomics Platform"/>
            <consortium name="The Broad Institute Genome Sequencing Center for Infectious Disease"/>
            <person name="Wu L."/>
            <person name="Ma J."/>
        </authorList>
    </citation>
    <scope>NUCLEOTIDE SEQUENCE [LARGE SCALE GENOMIC DNA]</scope>
    <source>
        <strain evidence="8">CCUG 62953</strain>
    </source>
</reference>
<name>A0ABW3ZGR1_9RHOB</name>
<sequence>MASKNNAAPVIIKRKKVIAASGHHGGAWKVAYADFVTAMMAFFLLMWLLNATTEKQRKGLADYFSPTVSVSRMSSGGQDMLQGDSVMASDTLSSNGIGATSATPERASPGTDEDPDGALAAMREMETVLLDHVVEAAEGNAFLRHVETRISDEGLVITLSDLPGAPLFEKDADPTALLDELAEFMVEMSGLVTNDIAISGHVATSPIVLKTDPSWPRSNARAQAMHRLFLEHGLDPERIERITAHGDRVSIRATPMAIPNNRIEIVYLL</sequence>
<dbReference type="InterPro" id="IPR025713">
    <property type="entry name" value="MotB-like_N_dom"/>
</dbReference>